<accession>A0A1D1W260</accession>
<protein>
    <submittedName>
        <fullName evidence="1">Uncharacterized protein</fullName>
    </submittedName>
</protein>
<evidence type="ECO:0000313" key="2">
    <source>
        <dbReference type="Proteomes" id="UP000186922"/>
    </source>
</evidence>
<dbReference type="EMBL" id="BDGG01000015">
    <property type="protein sequence ID" value="GAV07491.1"/>
    <property type="molecule type" value="Genomic_DNA"/>
</dbReference>
<dbReference type="Proteomes" id="UP000186922">
    <property type="component" value="Unassembled WGS sequence"/>
</dbReference>
<gene>
    <name evidence="1" type="primary">RvY_17318-1</name>
    <name evidence="1" type="synonym">RvY_17318.1</name>
    <name evidence="1" type="ORF">RvY_17318</name>
</gene>
<name>A0A1D1W260_RAMVA</name>
<sequence>MTAQCPAGADRLFLFMGKMGSEVWMSTIVRHKTQWAAIYGHAVIDDETGHPLQGHWQEMSLQIPICI</sequence>
<reference evidence="1 2" key="1">
    <citation type="journal article" date="2016" name="Nat. Commun.">
        <title>Extremotolerant tardigrade genome and improved radiotolerance of human cultured cells by tardigrade-unique protein.</title>
        <authorList>
            <person name="Hashimoto T."/>
            <person name="Horikawa D.D."/>
            <person name="Saito Y."/>
            <person name="Kuwahara H."/>
            <person name="Kozuka-Hata H."/>
            <person name="Shin-I T."/>
            <person name="Minakuchi Y."/>
            <person name="Ohishi K."/>
            <person name="Motoyama A."/>
            <person name="Aizu T."/>
            <person name="Enomoto A."/>
            <person name="Kondo K."/>
            <person name="Tanaka S."/>
            <person name="Hara Y."/>
            <person name="Koshikawa S."/>
            <person name="Sagara H."/>
            <person name="Miura T."/>
            <person name="Yokobori S."/>
            <person name="Miyagawa K."/>
            <person name="Suzuki Y."/>
            <person name="Kubo T."/>
            <person name="Oyama M."/>
            <person name="Kohara Y."/>
            <person name="Fujiyama A."/>
            <person name="Arakawa K."/>
            <person name="Katayama T."/>
            <person name="Toyoda A."/>
            <person name="Kunieda T."/>
        </authorList>
    </citation>
    <scope>NUCLEOTIDE SEQUENCE [LARGE SCALE GENOMIC DNA]</scope>
    <source>
        <strain evidence="1 2">YOKOZUNA-1</strain>
    </source>
</reference>
<organism evidence="1 2">
    <name type="scientific">Ramazzottius varieornatus</name>
    <name type="common">Water bear</name>
    <name type="synonym">Tardigrade</name>
    <dbReference type="NCBI Taxonomy" id="947166"/>
    <lineage>
        <taxon>Eukaryota</taxon>
        <taxon>Metazoa</taxon>
        <taxon>Ecdysozoa</taxon>
        <taxon>Tardigrada</taxon>
        <taxon>Eutardigrada</taxon>
        <taxon>Parachela</taxon>
        <taxon>Hypsibioidea</taxon>
        <taxon>Ramazzottiidae</taxon>
        <taxon>Ramazzottius</taxon>
    </lineage>
</organism>
<dbReference type="AlphaFoldDB" id="A0A1D1W260"/>
<keyword evidence="2" id="KW-1185">Reference proteome</keyword>
<evidence type="ECO:0000313" key="1">
    <source>
        <dbReference type="EMBL" id="GAV07491.1"/>
    </source>
</evidence>
<comment type="caution">
    <text evidence="1">The sequence shown here is derived from an EMBL/GenBank/DDBJ whole genome shotgun (WGS) entry which is preliminary data.</text>
</comment>
<proteinExistence type="predicted"/>